<evidence type="ECO:0000313" key="1">
    <source>
        <dbReference type="EMBL" id="BCB88372.1"/>
    </source>
</evidence>
<name>A0A6F8YQI8_9ACTN</name>
<dbReference type="PANTHER" id="PTHR43445:SF3">
    <property type="entry name" value="UDP-N-ACETYLMURAMATE--L-ALANINE LIGASE"/>
    <property type="match status" value="1"/>
</dbReference>
<evidence type="ECO:0000313" key="2">
    <source>
        <dbReference type="Proteomes" id="UP000503011"/>
    </source>
</evidence>
<proteinExistence type="predicted"/>
<reference evidence="1 2" key="2">
    <citation type="submission" date="2020-03" db="EMBL/GenBank/DDBJ databases">
        <authorList>
            <person name="Ichikawa N."/>
            <person name="Kimura A."/>
            <person name="Kitahashi Y."/>
            <person name="Uohara A."/>
        </authorList>
    </citation>
    <scope>NUCLEOTIDE SEQUENCE [LARGE SCALE GENOMIC DNA]</scope>
    <source>
        <strain evidence="1 2">NBRC 105367</strain>
    </source>
</reference>
<dbReference type="Proteomes" id="UP000503011">
    <property type="component" value="Chromosome"/>
</dbReference>
<dbReference type="Gene3D" id="3.90.190.20">
    <property type="entry name" value="Mur ligase, C-terminal domain"/>
    <property type="match status" value="1"/>
</dbReference>
<gene>
    <name evidence="1" type="ORF">Psuf_056850</name>
</gene>
<dbReference type="GO" id="GO:0016881">
    <property type="term" value="F:acid-amino acid ligase activity"/>
    <property type="evidence" value="ECO:0007669"/>
    <property type="project" value="InterPro"/>
</dbReference>
<dbReference type="AlphaFoldDB" id="A0A6F8YQI8"/>
<dbReference type="EMBL" id="AP022871">
    <property type="protein sequence ID" value="BCB88372.1"/>
    <property type="molecule type" value="Genomic_DNA"/>
</dbReference>
<protein>
    <submittedName>
        <fullName evidence="1">Uncharacterized protein</fullName>
    </submittedName>
</protein>
<dbReference type="InterPro" id="IPR050061">
    <property type="entry name" value="MurCDEF_pg_biosynth"/>
</dbReference>
<accession>A0A6F8YQI8</accession>
<dbReference type="SUPFAM" id="SSF53244">
    <property type="entry name" value="MurD-like peptide ligases, peptide-binding domain"/>
    <property type="match status" value="1"/>
</dbReference>
<sequence>MVFQPYRVYRTRDLQAELAAALAIADEVIVLEVFGPGEVRQPGEGGIALTAAVDLPAGAKVFVPSWEDVPAEVVRRAKVGDVVVTMGAPPISLMGDELLAALEPSGA</sequence>
<dbReference type="KEGG" id="psuu:Psuf_056850"/>
<dbReference type="InterPro" id="IPR036615">
    <property type="entry name" value="Mur_ligase_C_dom_sf"/>
</dbReference>
<organism evidence="1 2">
    <name type="scientific">Phytohabitans suffuscus</name>
    <dbReference type="NCBI Taxonomy" id="624315"/>
    <lineage>
        <taxon>Bacteria</taxon>
        <taxon>Bacillati</taxon>
        <taxon>Actinomycetota</taxon>
        <taxon>Actinomycetes</taxon>
        <taxon>Micromonosporales</taxon>
        <taxon>Micromonosporaceae</taxon>
    </lineage>
</organism>
<keyword evidence="2" id="KW-1185">Reference proteome</keyword>
<dbReference type="PANTHER" id="PTHR43445">
    <property type="entry name" value="UDP-N-ACETYLMURAMATE--L-ALANINE LIGASE-RELATED"/>
    <property type="match status" value="1"/>
</dbReference>
<reference evidence="1 2" key="1">
    <citation type="submission" date="2020-03" db="EMBL/GenBank/DDBJ databases">
        <title>Whole genome shotgun sequence of Phytohabitans suffuscus NBRC 105367.</title>
        <authorList>
            <person name="Komaki H."/>
            <person name="Tamura T."/>
        </authorList>
    </citation>
    <scope>NUCLEOTIDE SEQUENCE [LARGE SCALE GENOMIC DNA]</scope>
    <source>
        <strain evidence="1 2">NBRC 105367</strain>
    </source>
</reference>